<dbReference type="PROSITE" id="PS51733">
    <property type="entry name" value="BPL_LPL_CATALYTIC"/>
    <property type="match status" value="1"/>
</dbReference>
<dbReference type="InterPro" id="IPR004562">
    <property type="entry name" value="LipoylTrfase_LipoateP_Ligase"/>
</dbReference>
<evidence type="ECO:0000259" key="5">
    <source>
        <dbReference type="PROSITE" id="PS51733"/>
    </source>
</evidence>
<comment type="similarity">
    <text evidence="3">Belongs to the LplA family.</text>
</comment>
<dbReference type="CDD" id="cd16443">
    <property type="entry name" value="LplA"/>
    <property type="match status" value="1"/>
</dbReference>
<dbReference type="OMA" id="KCAVIGK"/>
<dbReference type="PANTHER" id="PTHR12561:SF3">
    <property type="entry name" value="LIPOYLTRANSFERASE 1, MITOCHONDRIAL"/>
    <property type="match status" value="1"/>
</dbReference>
<dbReference type="Proteomes" id="UP000001997">
    <property type="component" value="Unassembled WGS sequence"/>
</dbReference>
<dbReference type="STRING" id="294746.A5DJR3"/>
<keyword evidence="7" id="KW-1185">Reference proteome</keyword>
<dbReference type="PANTHER" id="PTHR12561">
    <property type="entry name" value="LIPOATE-PROTEIN LIGASE"/>
    <property type="match status" value="1"/>
</dbReference>
<dbReference type="eggNOG" id="KOG3159">
    <property type="taxonomic scope" value="Eukaryota"/>
</dbReference>
<dbReference type="InterPro" id="IPR004143">
    <property type="entry name" value="BPL_LPL_catalytic"/>
</dbReference>
<comment type="function">
    <text evidence="1">Catalyzes both the ATP-dependent activation of exogenously supplied lipoate to lipoyl-AMP and the transfer of the activated lipoyl onto the lipoyl domains of lipoate-dependent enzymes.</text>
</comment>
<sequence length="414" mass="46571">MIRFATQYRAVRPSLRRTFITPPFESDLTEVDADDFNLADFQHIDPTKIKPTEQNTDGFHSSLSQVAEVKKPLVIVSKLNDPYINLALEDYIFTKMPLPNHKSHNYNRLMFYTNTPCVVIGKNQNPWKEANLPLLNSLHIPLVRRNSGGGTVVHDMGNVNFSYMTTKEAFDRLKFANIVVEAVNKHASSPVQLEVNERGDIVTKSIDGINYKVSGSAYKLTKGRSYHHGTMLLNSRLDILGQLLSRDESKLGKVDAMSSIPSVKSKVKNVEIPSDVFRQVVTNAFKSYSGEEPEVFEITKGTELPSEVSELATHLTTREWVYGNTPKFTHELRSEEYGFTVKFEMDRKTVVSSVILQFDAAVSETEEKVIRDSFQYLALMAKKGVLKYSGSEVAGFVTHDEISDWLGMAIDGTT</sequence>
<proteinExistence type="inferred from homology"/>
<dbReference type="InterPro" id="IPR045864">
    <property type="entry name" value="aa-tRNA-synth_II/BPL/LPL"/>
</dbReference>
<reference evidence="6 7" key="1">
    <citation type="journal article" date="2009" name="Nature">
        <title>Evolution of pathogenicity and sexual reproduction in eight Candida genomes.</title>
        <authorList>
            <person name="Butler G."/>
            <person name="Rasmussen M.D."/>
            <person name="Lin M.F."/>
            <person name="Santos M.A."/>
            <person name="Sakthikumar S."/>
            <person name="Munro C.A."/>
            <person name="Rheinbay E."/>
            <person name="Grabherr M."/>
            <person name="Forche A."/>
            <person name="Reedy J.L."/>
            <person name="Agrafioti I."/>
            <person name="Arnaud M.B."/>
            <person name="Bates S."/>
            <person name="Brown A.J."/>
            <person name="Brunke S."/>
            <person name="Costanzo M.C."/>
            <person name="Fitzpatrick D.A."/>
            <person name="de Groot P.W."/>
            <person name="Harris D."/>
            <person name="Hoyer L.L."/>
            <person name="Hube B."/>
            <person name="Klis F.M."/>
            <person name="Kodira C."/>
            <person name="Lennard N."/>
            <person name="Logue M.E."/>
            <person name="Martin R."/>
            <person name="Neiman A.M."/>
            <person name="Nikolaou E."/>
            <person name="Quail M.A."/>
            <person name="Quinn J."/>
            <person name="Santos M.C."/>
            <person name="Schmitzberger F.F."/>
            <person name="Sherlock G."/>
            <person name="Shah P."/>
            <person name="Silverstein K.A."/>
            <person name="Skrzypek M.S."/>
            <person name="Soll D."/>
            <person name="Staggs R."/>
            <person name="Stansfield I."/>
            <person name="Stumpf M.P."/>
            <person name="Sudbery P.E."/>
            <person name="Srikantha T."/>
            <person name="Zeng Q."/>
            <person name="Berman J."/>
            <person name="Berriman M."/>
            <person name="Heitman J."/>
            <person name="Gow N.A."/>
            <person name="Lorenz M.C."/>
            <person name="Birren B.W."/>
            <person name="Kellis M."/>
            <person name="Cuomo C.A."/>
        </authorList>
    </citation>
    <scope>NUCLEOTIDE SEQUENCE [LARGE SCALE GENOMIC DNA]</scope>
    <source>
        <strain evidence="7">ATCC 6260 / CBS 566 / DSM 6381 / JCM 1539 / NBRC 10279 / NRRL Y-324</strain>
    </source>
</reference>
<dbReference type="Gene3D" id="3.30.930.10">
    <property type="entry name" value="Bira Bifunctional Protein, Domain 2"/>
    <property type="match status" value="1"/>
</dbReference>
<name>A5DJR3_PICGU</name>
<evidence type="ECO:0000256" key="4">
    <source>
        <dbReference type="ARBA" id="ARBA00015925"/>
    </source>
</evidence>
<evidence type="ECO:0000256" key="2">
    <source>
        <dbReference type="ARBA" id="ARBA00005085"/>
    </source>
</evidence>
<dbReference type="SUPFAM" id="SSF55681">
    <property type="entry name" value="Class II aaRS and biotin synthetases"/>
    <property type="match status" value="1"/>
</dbReference>
<organism evidence="6 7">
    <name type="scientific">Meyerozyma guilliermondii (strain ATCC 6260 / CBS 566 / DSM 6381 / JCM 1539 / NBRC 10279 / NRRL Y-324)</name>
    <name type="common">Yeast</name>
    <name type="synonym">Candida guilliermondii</name>
    <dbReference type="NCBI Taxonomy" id="294746"/>
    <lineage>
        <taxon>Eukaryota</taxon>
        <taxon>Fungi</taxon>
        <taxon>Dikarya</taxon>
        <taxon>Ascomycota</taxon>
        <taxon>Saccharomycotina</taxon>
        <taxon>Pichiomycetes</taxon>
        <taxon>Debaryomycetaceae</taxon>
        <taxon>Meyerozyma</taxon>
    </lineage>
</organism>
<dbReference type="FunCoup" id="A5DJR3">
    <property type="interactions" value="262"/>
</dbReference>
<dbReference type="OrthoDB" id="201621at2759"/>
<dbReference type="NCBIfam" id="TIGR00545">
    <property type="entry name" value="lipoyltrans"/>
    <property type="match status" value="1"/>
</dbReference>
<dbReference type="HOGENOM" id="CLU_022986_2_1_1"/>
<gene>
    <name evidence="6" type="ORF">PGUG_03514</name>
</gene>
<accession>A5DJR3</accession>
<dbReference type="VEuPathDB" id="FungiDB:PGUG_03514"/>
<dbReference type="UniPathway" id="UPA00537">
    <property type="reaction ID" value="UER00595"/>
</dbReference>
<dbReference type="GO" id="GO:0017118">
    <property type="term" value="F:lipoyltransferase activity"/>
    <property type="evidence" value="ECO:0007669"/>
    <property type="project" value="TreeGrafter"/>
</dbReference>
<protein>
    <recommendedName>
        <fullName evidence="4">Putative lipoate-protein ligase A</fullName>
    </recommendedName>
</protein>
<dbReference type="Pfam" id="PF21948">
    <property type="entry name" value="LplA-B_cat"/>
    <property type="match status" value="1"/>
</dbReference>
<dbReference type="InParanoid" id="A5DJR3"/>
<dbReference type="AlphaFoldDB" id="A5DJR3"/>
<evidence type="ECO:0000256" key="3">
    <source>
        <dbReference type="ARBA" id="ARBA00008242"/>
    </source>
</evidence>
<comment type="pathway">
    <text evidence="2">Protein modification; protein lipoylation via exogenous pathway; protein N(6)-(lipoyl)lysine from lipoate: step 2/2.</text>
</comment>
<evidence type="ECO:0000256" key="1">
    <source>
        <dbReference type="ARBA" id="ARBA00003253"/>
    </source>
</evidence>
<dbReference type="RefSeq" id="XP_001484133.2">
    <property type="nucleotide sequence ID" value="XM_001484083.1"/>
</dbReference>
<evidence type="ECO:0000313" key="7">
    <source>
        <dbReference type="Proteomes" id="UP000001997"/>
    </source>
</evidence>
<dbReference type="GO" id="GO:0005739">
    <property type="term" value="C:mitochondrion"/>
    <property type="evidence" value="ECO:0007669"/>
    <property type="project" value="TreeGrafter"/>
</dbReference>
<dbReference type="KEGG" id="pgu:PGUG_03514"/>
<feature type="domain" description="BPL/LPL catalytic" evidence="5">
    <location>
        <begin position="103"/>
        <end position="293"/>
    </location>
</feature>
<evidence type="ECO:0000313" key="6">
    <source>
        <dbReference type="EMBL" id="EDK39416.2"/>
    </source>
</evidence>
<dbReference type="EMBL" id="CH408158">
    <property type="protein sequence ID" value="EDK39416.2"/>
    <property type="molecule type" value="Genomic_DNA"/>
</dbReference>
<dbReference type="GeneID" id="5126373"/>
<dbReference type="GO" id="GO:0009249">
    <property type="term" value="P:protein lipoylation"/>
    <property type="evidence" value="ECO:0007669"/>
    <property type="project" value="InterPro"/>
</dbReference>